<keyword evidence="2" id="KW-1185">Reference proteome</keyword>
<evidence type="ECO:0000313" key="1">
    <source>
        <dbReference type="EMBL" id="KAK0439729.1"/>
    </source>
</evidence>
<sequence length="163" mass="17470">MSPHFKVLGSAEKTLGELFGETSTSACCISFFILTNADFSAGANIHLYNGSSEVAVLKVSCKLGGAKDVMTDVVPNIEKPSEGSKLLDSNDTLDTVLNAVKQMIDVLADVGNILQANSYCLTSLLPRCTPRLPSLGDFCLSDSKWVVDGVPSAWISSHHRYRS</sequence>
<gene>
    <name evidence="1" type="ORF">EV420DRAFT_1169199</name>
</gene>
<name>A0AA39MN15_ARMTA</name>
<accession>A0AA39MN15</accession>
<proteinExistence type="predicted"/>
<dbReference type="Proteomes" id="UP001175211">
    <property type="component" value="Unassembled WGS sequence"/>
</dbReference>
<dbReference type="AlphaFoldDB" id="A0AA39MN15"/>
<reference evidence="1" key="1">
    <citation type="submission" date="2023-06" db="EMBL/GenBank/DDBJ databases">
        <authorList>
            <consortium name="Lawrence Berkeley National Laboratory"/>
            <person name="Ahrendt S."/>
            <person name="Sahu N."/>
            <person name="Indic B."/>
            <person name="Wong-Bajracharya J."/>
            <person name="Merenyi Z."/>
            <person name="Ke H.-M."/>
            <person name="Monk M."/>
            <person name="Kocsube S."/>
            <person name="Drula E."/>
            <person name="Lipzen A."/>
            <person name="Balint B."/>
            <person name="Henrissat B."/>
            <person name="Andreopoulos B."/>
            <person name="Martin F.M."/>
            <person name="Harder C.B."/>
            <person name="Rigling D."/>
            <person name="Ford K.L."/>
            <person name="Foster G.D."/>
            <person name="Pangilinan J."/>
            <person name="Papanicolaou A."/>
            <person name="Barry K."/>
            <person name="LaButti K."/>
            <person name="Viragh M."/>
            <person name="Koriabine M."/>
            <person name="Yan M."/>
            <person name="Riley R."/>
            <person name="Champramary S."/>
            <person name="Plett K.L."/>
            <person name="Tsai I.J."/>
            <person name="Slot J."/>
            <person name="Sipos G."/>
            <person name="Plett J."/>
            <person name="Nagy L.G."/>
            <person name="Grigoriev I.V."/>
        </authorList>
    </citation>
    <scope>NUCLEOTIDE SEQUENCE</scope>
    <source>
        <strain evidence="1">CCBAS 213</strain>
    </source>
</reference>
<comment type="caution">
    <text evidence="1">The sequence shown here is derived from an EMBL/GenBank/DDBJ whole genome shotgun (WGS) entry which is preliminary data.</text>
</comment>
<dbReference type="GeneID" id="85349733"/>
<organism evidence="1 2">
    <name type="scientific">Armillaria tabescens</name>
    <name type="common">Ringless honey mushroom</name>
    <name type="synonym">Agaricus tabescens</name>
    <dbReference type="NCBI Taxonomy" id="1929756"/>
    <lineage>
        <taxon>Eukaryota</taxon>
        <taxon>Fungi</taxon>
        <taxon>Dikarya</taxon>
        <taxon>Basidiomycota</taxon>
        <taxon>Agaricomycotina</taxon>
        <taxon>Agaricomycetes</taxon>
        <taxon>Agaricomycetidae</taxon>
        <taxon>Agaricales</taxon>
        <taxon>Marasmiineae</taxon>
        <taxon>Physalacriaceae</taxon>
        <taxon>Desarmillaria</taxon>
    </lineage>
</organism>
<dbReference type="EMBL" id="JAUEPS010000082">
    <property type="protein sequence ID" value="KAK0439729.1"/>
    <property type="molecule type" value="Genomic_DNA"/>
</dbReference>
<dbReference type="RefSeq" id="XP_060323371.1">
    <property type="nucleotide sequence ID" value="XM_060466185.1"/>
</dbReference>
<evidence type="ECO:0000313" key="2">
    <source>
        <dbReference type="Proteomes" id="UP001175211"/>
    </source>
</evidence>
<protein>
    <submittedName>
        <fullName evidence="1">Uncharacterized protein</fullName>
    </submittedName>
</protein>